<name>A0A2J6T7P4_9HELO</name>
<keyword evidence="8 21" id="KW-0732">Signal</keyword>
<dbReference type="InterPro" id="IPR021319">
    <property type="entry name" value="DUF2921"/>
</dbReference>
<feature type="domain" description="RING-type" evidence="22">
    <location>
        <begin position="599"/>
        <end position="661"/>
    </location>
</feature>
<evidence type="ECO:0000256" key="7">
    <source>
        <dbReference type="ARBA" id="ARBA00022723"/>
    </source>
</evidence>
<dbReference type="STRING" id="1095630.A0A2J6T7P4"/>
<keyword evidence="7" id="KW-0479">Metal-binding</keyword>
<keyword evidence="13 20" id="KW-0472">Membrane</keyword>
<reference evidence="23 24" key="1">
    <citation type="submission" date="2016-04" db="EMBL/GenBank/DDBJ databases">
        <title>A degradative enzymes factory behind the ericoid mycorrhizal symbiosis.</title>
        <authorList>
            <consortium name="DOE Joint Genome Institute"/>
            <person name="Martino E."/>
            <person name="Morin E."/>
            <person name="Grelet G."/>
            <person name="Kuo A."/>
            <person name="Kohler A."/>
            <person name="Daghino S."/>
            <person name="Barry K."/>
            <person name="Choi C."/>
            <person name="Cichocki N."/>
            <person name="Clum A."/>
            <person name="Copeland A."/>
            <person name="Hainaut M."/>
            <person name="Haridas S."/>
            <person name="Labutti K."/>
            <person name="Lindquist E."/>
            <person name="Lipzen A."/>
            <person name="Khouja H.-R."/>
            <person name="Murat C."/>
            <person name="Ohm R."/>
            <person name="Olson A."/>
            <person name="Spatafora J."/>
            <person name="Veneault-Fourrey C."/>
            <person name="Henrissat B."/>
            <person name="Grigoriev I."/>
            <person name="Martin F."/>
            <person name="Perotto S."/>
        </authorList>
    </citation>
    <scope>NUCLEOTIDE SEQUENCE [LARGE SCALE GENOMIC DNA]</scope>
    <source>
        <strain evidence="23 24">E</strain>
    </source>
</reference>
<dbReference type="GO" id="GO:0044695">
    <property type="term" value="C:Dsc E3 ubiquitin ligase complex"/>
    <property type="evidence" value="ECO:0007669"/>
    <property type="project" value="TreeGrafter"/>
</dbReference>
<dbReference type="PANTHER" id="PTHR22763">
    <property type="entry name" value="RING ZINC FINGER PROTEIN"/>
    <property type="match status" value="1"/>
</dbReference>
<dbReference type="GO" id="GO:0043161">
    <property type="term" value="P:proteasome-mediated ubiquitin-dependent protein catabolic process"/>
    <property type="evidence" value="ECO:0007669"/>
    <property type="project" value="TreeGrafter"/>
</dbReference>
<evidence type="ECO:0000256" key="19">
    <source>
        <dbReference type="PROSITE-ProRule" id="PRU00175"/>
    </source>
</evidence>
<keyword evidence="12 20" id="KW-1133">Transmembrane helix</keyword>
<feature type="transmembrane region" description="Helical" evidence="20">
    <location>
        <begin position="416"/>
        <end position="435"/>
    </location>
</feature>
<evidence type="ECO:0000256" key="2">
    <source>
        <dbReference type="ARBA" id="ARBA00004127"/>
    </source>
</evidence>
<dbReference type="GO" id="GO:0012505">
    <property type="term" value="C:endomembrane system"/>
    <property type="evidence" value="ECO:0007669"/>
    <property type="project" value="UniProtKB-SubCell"/>
</dbReference>
<evidence type="ECO:0000256" key="11">
    <source>
        <dbReference type="ARBA" id="ARBA00022833"/>
    </source>
</evidence>
<evidence type="ECO:0000313" key="23">
    <source>
        <dbReference type="EMBL" id="PMD59018.1"/>
    </source>
</evidence>
<dbReference type="GO" id="GO:0016567">
    <property type="term" value="P:protein ubiquitination"/>
    <property type="evidence" value="ECO:0007669"/>
    <property type="project" value="UniProtKB-UniPathway"/>
</dbReference>
<evidence type="ECO:0000256" key="15">
    <source>
        <dbReference type="ARBA" id="ARBA00063126"/>
    </source>
</evidence>
<evidence type="ECO:0000256" key="13">
    <source>
        <dbReference type="ARBA" id="ARBA00023136"/>
    </source>
</evidence>
<keyword evidence="5" id="KW-0808">Transferase</keyword>
<protein>
    <recommendedName>
        <fullName evidence="16">DSC E3 ubiquitin ligase complex subunit A</fullName>
        <ecNumber evidence="4">2.3.2.27</ecNumber>
    </recommendedName>
    <alternativeName>
        <fullName evidence="17">Defective for SREBP cleavage protein A</fullName>
    </alternativeName>
    <alternativeName>
        <fullName evidence="18">RING-type E3 ubiquitin transferase dscA</fullName>
    </alternativeName>
</protein>
<dbReference type="EMBL" id="KZ613817">
    <property type="protein sequence ID" value="PMD59018.1"/>
    <property type="molecule type" value="Genomic_DNA"/>
</dbReference>
<evidence type="ECO:0000256" key="20">
    <source>
        <dbReference type="SAM" id="Phobius"/>
    </source>
</evidence>
<comment type="subunit">
    <text evidence="15">Component of the DSC E3 ubiquitin ligase complex composed of dscA, dscB, dscC and dscD.</text>
</comment>
<dbReference type="OrthoDB" id="9984778at2759"/>
<dbReference type="SUPFAM" id="SSF57850">
    <property type="entry name" value="RING/U-box"/>
    <property type="match status" value="1"/>
</dbReference>
<evidence type="ECO:0000256" key="21">
    <source>
        <dbReference type="SAM" id="SignalP"/>
    </source>
</evidence>
<dbReference type="InParanoid" id="A0A2J6T7P4"/>
<dbReference type="FunCoup" id="A0A2J6T7P4">
    <property type="interactions" value="54"/>
</dbReference>
<dbReference type="RefSeq" id="XP_024735922.1">
    <property type="nucleotide sequence ID" value="XM_024874989.1"/>
</dbReference>
<dbReference type="InterPro" id="IPR050731">
    <property type="entry name" value="HRD1_E3_ubiq-ligases"/>
</dbReference>
<evidence type="ECO:0000256" key="16">
    <source>
        <dbReference type="ARBA" id="ARBA00071072"/>
    </source>
</evidence>
<dbReference type="GeneID" id="36583069"/>
<keyword evidence="10" id="KW-0833">Ubl conjugation pathway</keyword>
<feature type="transmembrane region" description="Helical" evidence="20">
    <location>
        <begin position="447"/>
        <end position="464"/>
    </location>
</feature>
<evidence type="ECO:0000256" key="5">
    <source>
        <dbReference type="ARBA" id="ARBA00022679"/>
    </source>
</evidence>
<evidence type="ECO:0000256" key="9">
    <source>
        <dbReference type="ARBA" id="ARBA00022771"/>
    </source>
</evidence>
<dbReference type="InterPro" id="IPR013083">
    <property type="entry name" value="Znf_RING/FYVE/PHD"/>
</dbReference>
<dbReference type="PANTHER" id="PTHR22763:SF162">
    <property type="entry name" value="TRANSMEMBRANE E3 UBIQUITIN-PROTEIN LIGASE 1"/>
    <property type="match status" value="1"/>
</dbReference>
<keyword evidence="11" id="KW-0862">Zinc</keyword>
<dbReference type="GO" id="GO:0061630">
    <property type="term" value="F:ubiquitin protein ligase activity"/>
    <property type="evidence" value="ECO:0007669"/>
    <property type="project" value="UniProtKB-EC"/>
</dbReference>
<evidence type="ECO:0000259" key="22">
    <source>
        <dbReference type="PROSITE" id="PS50089"/>
    </source>
</evidence>
<dbReference type="SMART" id="SM00184">
    <property type="entry name" value="RING"/>
    <property type="match status" value="1"/>
</dbReference>
<dbReference type="Pfam" id="PF12678">
    <property type="entry name" value="zf-rbx1"/>
    <property type="match status" value="1"/>
</dbReference>
<evidence type="ECO:0000256" key="10">
    <source>
        <dbReference type="ARBA" id="ARBA00022786"/>
    </source>
</evidence>
<evidence type="ECO:0000256" key="4">
    <source>
        <dbReference type="ARBA" id="ARBA00012483"/>
    </source>
</evidence>
<accession>A0A2J6T7P4</accession>
<comment type="catalytic activity">
    <reaction evidence="1">
        <text>S-ubiquitinyl-[E2 ubiquitin-conjugating enzyme]-L-cysteine + [acceptor protein]-L-lysine = [E2 ubiquitin-conjugating enzyme]-L-cysteine + N(6)-ubiquitinyl-[acceptor protein]-L-lysine.</text>
        <dbReference type="EC" id="2.3.2.27"/>
    </reaction>
</comment>
<evidence type="ECO:0000256" key="6">
    <source>
        <dbReference type="ARBA" id="ARBA00022692"/>
    </source>
</evidence>
<comment type="subcellular location">
    <subcellularLocation>
        <location evidence="2">Endomembrane system</location>
        <topology evidence="2">Multi-pass membrane protein</topology>
    </subcellularLocation>
</comment>
<evidence type="ECO:0000256" key="17">
    <source>
        <dbReference type="ARBA" id="ARBA00077885"/>
    </source>
</evidence>
<dbReference type="GO" id="GO:0008270">
    <property type="term" value="F:zinc ion binding"/>
    <property type="evidence" value="ECO:0007669"/>
    <property type="project" value="UniProtKB-KW"/>
</dbReference>
<dbReference type="Proteomes" id="UP000235371">
    <property type="component" value="Unassembled WGS sequence"/>
</dbReference>
<dbReference type="InterPro" id="IPR024766">
    <property type="entry name" value="Znf_RING_H2"/>
</dbReference>
<keyword evidence="6 20" id="KW-0812">Transmembrane</keyword>
<keyword evidence="24" id="KW-1185">Reference proteome</keyword>
<comment type="pathway">
    <text evidence="3">Protein modification; protein ubiquitination.</text>
</comment>
<dbReference type="Gene3D" id="3.30.40.10">
    <property type="entry name" value="Zinc/RING finger domain, C3HC4 (zinc finger)"/>
    <property type="match status" value="1"/>
</dbReference>
<comment type="function">
    <text evidence="14">Catalytic component of the DSC E3 ubiquitin ligase complex which is required for the srbA transcriptional activator proteolytic cleavage to release the soluble transcription factor from the membrane in low oxygen or sterol conditions. Required for growth during hypoxia and triazole drug susceptibility, as well as for virulence in a murine model of invasive pulmonary aspergillosis (IPA).</text>
</comment>
<dbReference type="FunFam" id="3.30.40.10:FF:000626">
    <property type="entry name" value="Transmembrane ubiquitin ligase 1"/>
    <property type="match status" value="1"/>
</dbReference>
<feature type="transmembrane region" description="Helical" evidence="20">
    <location>
        <begin position="476"/>
        <end position="497"/>
    </location>
</feature>
<dbReference type="PROSITE" id="PS50089">
    <property type="entry name" value="ZF_RING_2"/>
    <property type="match status" value="1"/>
</dbReference>
<dbReference type="Pfam" id="PF11145">
    <property type="entry name" value="DUF2921"/>
    <property type="match status" value="1"/>
</dbReference>
<feature type="signal peptide" evidence="21">
    <location>
        <begin position="1"/>
        <end position="28"/>
    </location>
</feature>
<evidence type="ECO:0000256" key="12">
    <source>
        <dbReference type="ARBA" id="ARBA00022989"/>
    </source>
</evidence>
<gene>
    <name evidence="23" type="ORF">K444DRAFT_531511</name>
</gene>
<organism evidence="23 24">
    <name type="scientific">Hyaloscypha bicolor E</name>
    <dbReference type="NCBI Taxonomy" id="1095630"/>
    <lineage>
        <taxon>Eukaryota</taxon>
        <taxon>Fungi</taxon>
        <taxon>Dikarya</taxon>
        <taxon>Ascomycota</taxon>
        <taxon>Pezizomycotina</taxon>
        <taxon>Leotiomycetes</taxon>
        <taxon>Helotiales</taxon>
        <taxon>Hyaloscyphaceae</taxon>
        <taxon>Hyaloscypha</taxon>
        <taxon>Hyaloscypha bicolor</taxon>
    </lineage>
</organism>
<keyword evidence="9 19" id="KW-0863">Zinc-finger</keyword>
<sequence>MPPQPVPQQEYARVVLIIVLLFFLYASPDQGPPPGFPTARDYAAERIAVSRRSLDILNITKWQDFSPKGPDSSKHEAPRYLNLTGGKWRAVDGGENGLMPDVYENVTGIVAGRWVRHTADINGEPRKRVMNLTEIAPETDWAFRGEEYWIRNITGNEGKLMLKLDEKQAEEIGSVEDLPLSPVNAVRSAVATITIQDETSYGDGWEMRVHGLHWPKQGVMLFTTTSDKFHGIYGLPHLTPSREHYLSSQKLLNRTLEKAIEGMENAIWADPGNPFTSSPDNQGDATMPVPHCELVVYVQVYPLKVDLASGAGRLDPANIVHQIEQEIRFPNGAPIPDAPKLQMSTVMFSPDCGFVIESKGPPDFSPGDGEHLFGMKQELFLHDIRSWLHIFALVIFAQIMLLKIQSKEASTPSSSFGAIYVKFILGLTLLLFISLSSTSWPIPLRTFYVNTLSFIYLSIWLPQIRRNVIRNCRKALLWKFIIGQSILRLLPFAYFYLKEGNILFAETDWKAFCVLAGWVWVQIWVLVAQEIMGPRWGLPKNWYEEGWDYHPILREDNVEAGGLPIGLVQIPGSPTLERTRTSEELGRKKRDGGVRSVDCAICMQVLEVPVVGAGEDSNANAGGVTGMLARRLYMVTPCRHVFHSACLEGWMRFRLQCPICRENLPPL</sequence>
<feature type="transmembrane region" description="Helical" evidence="20">
    <location>
        <begin position="386"/>
        <end position="404"/>
    </location>
</feature>
<dbReference type="EC" id="2.3.2.27" evidence="4"/>
<evidence type="ECO:0000256" key="1">
    <source>
        <dbReference type="ARBA" id="ARBA00000900"/>
    </source>
</evidence>
<evidence type="ECO:0000256" key="3">
    <source>
        <dbReference type="ARBA" id="ARBA00004906"/>
    </source>
</evidence>
<evidence type="ECO:0000313" key="24">
    <source>
        <dbReference type="Proteomes" id="UP000235371"/>
    </source>
</evidence>
<dbReference type="InterPro" id="IPR001841">
    <property type="entry name" value="Znf_RING"/>
</dbReference>
<proteinExistence type="predicted"/>
<evidence type="ECO:0000256" key="8">
    <source>
        <dbReference type="ARBA" id="ARBA00022729"/>
    </source>
</evidence>
<dbReference type="AlphaFoldDB" id="A0A2J6T7P4"/>
<dbReference type="UniPathway" id="UPA00143"/>
<evidence type="ECO:0000256" key="18">
    <source>
        <dbReference type="ARBA" id="ARBA00082128"/>
    </source>
</evidence>
<feature type="chain" id="PRO_5014380199" description="DSC E3 ubiquitin ligase complex subunit A" evidence="21">
    <location>
        <begin position="29"/>
        <end position="667"/>
    </location>
</feature>
<evidence type="ECO:0000256" key="14">
    <source>
        <dbReference type="ARBA" id="ARBA00056116"/>
    </source>
</evidence>